<keyword evidence="1" id="KW-0472">Membrane</keyword>
<organism evidence="2 3">
    <name type="scientific">Eleutherodactylus coqui</name>
    <name type="common">Puerto Rican coqui</name>
    <dbReference type="NCBI Taxonomy" id="57060"/>
    <lineage>
        <taxon>Eukaryota</taxon>
        <taxon>Metazoa</taxon>
        <taxon>Chordata</taxon>
        <taxon>Craniata</taxon>
        <taxon>Vertebrata</taxon>
        <taxon>Euteleostomi</taxon>
        <taxon>Amphibia</taxon>
        <taxon>Batrachia</taxon>
        <taxon>Anura</taxon>
        <taxon>Neobatrachia</taxon>
        <taxon>Hyloidea</taxon>
        <taxon>Eleutherodactylidae</taxon>
        <taxon>Eleutherodactylinae</taxon>
        <taxon>Eleutherodactylus</taxon>
        <taxon>Eleutherodactylus</taxon>
    </lineage>
</organism>
<evidence type="ECO:0000313" key="2">
    <source>
        <dbReference type="EMBL" id="KAG9491113.1"/>
    </source>
</evidence>
<dbReference type="EMBL" id="WNTK01000002">
    <property type="protein sequence ID" value="KAG9491113.1"/>
    <property type="molecule type" value="Genomic_DNA"/>
</dbReference>
<feature type="transmembrane region" description="Helical" evidence="1">
    <location>
        <begin position="6"/>
        <end position="34"/>
    </location>
</feature>
<proteinExistence type="predicted"/>
<name>A0A8J6FND5_ELECQ</name>
<keyword evidence="1" id="KW-0812">Transmembrane</keyword>
<dbReference type="AlphaFoldDB" id="A0A8J6FND5"/>
<gene>
    <name evidence="2" type="ORF">GDO78_006466</name>
</gene>
<comment type="caution">
    <text evidence="2">The sequence shown here is derived from an EMBL/GenBank/DDBJ whole genome shotgun (WGS) entry which is preliminary data.</text>
</comment>
<accession>A0A8J6FND5</accession>
<protein>
    <submittedName>
        <fullName evidence="2">Uncharacterized protein</fullName>
    </submittedName>
</protein>
<dbReference type="Proteomes" id="UP000770717">
    <property type="component" value="Unassembled WGS sequence"/>
</dbReference>
<sequence>MMIVFCFGFSVCFFFPVFYFCPVVLHFLHLIMALDGRKKMKKEKKTFFYVNFDIKMEKALIYTSIHWLYREVAPSISLM</sequence>
<evidence type="ECO:0000256" key="1">
    <source>
        <dbReference type="SAM" id="Phobius"/>
    </source>
</evidence>
<evidence type="ECO:0000313" key="3">
    <source>
        <dbReference type="Proteomes" id="UP000770717"/>
    </source>
</evidence>
<keyword evidence="3" id="KW-1185">Reference proteome</keyword>
<reference evidence="2" key="1">
    <citation type="thesis" date="2020" institute="ProQuest LLC" country="789 East Eisenhower Parkway, Ann Arbor, MI, USA">
        <title>Comparative Genomics and Chromosome Evolution.</title>
        <authorList>
            <person name="Mudd A.B."/>
        </authorList>
    </citation>
    <scope>NUCLEOTIDE SEQUENCE</scope>
    <source>
        <strain evidence="2">HN-11 Male</strain>
        <tissue evidence="2">Kidney and liver</tissue>
    </source>
</reference>
<keyword evidence="1" id="KW-1133">Transmembrane helix</keyword>